<dbReference type="AlphaFoldDB" id="A0A813SW31"/>
<evidence type="ECO:0000256" key="3">
    <source>
        <dbReference type="ARBA" id="ARBA00007204"/>
    </source>
</evidence>
<feature type="region of interest" description="Disordered" evidence="9">
    <location>
        <begin position="1"/>
        <end position="39"/>
    </location>
</feature>
<organism evidence="11 13">
    <name type="scientific">Didymodactylos carnosus</name>
    <dbReference type="NCBI Taxonomy" id="1234261"/>
    <lineage>
        <taxon>Eukaryota</taxon>
        <taxon>Metazoa</taxon>
        <taxon>Spiralia</taxon>
        <taxon>Gnathifera</taxon>
        <taxon>Rotifera</taxon>
        <taxon>Eurotatoria</taxon>
        <taxon>Bdelloidea</taxon>
        <taxon>Philodinida</taxon>
        <taxon>Philodinidae</taxon>
        <taxon>Didymodactylos</taxon>
    </lineage>
</organism>
<sequence length="128" mass="13930">MASAVASGVKDVAAAVKDKVSSSTTGSGSSGSVPRPQLKNLTRTRIPRVAAVGVLLCAASGFGWKLLVTDRHKRAISDFYKNFDPERDYARMKASGVFKTIGQKERPEWLTEYESEIDKAIEALKQPE</sequence>
<keyword evidence="13" id="KW-1185">Reference proteome</keyword>
<evidence type="ECO:0000256" key="1">
    <source>
        <dbReference type="ARBA" id="ARBA00004434"/>
    </source>
</evidence>
<comment type="subcellular location">
    <subcellularLocation>
        <location evidence="1">Mitochondrion inner membrane</location>
        <topology evidence="1">Single-pass membrane protein</topology>
    </subcellularLocation>
</comment>
<dbReference type="Proteomes" id="UP000681722">
    <property type="component" value="Unassembled WGS sequence"/>
</dbReference>
<dbReference type="EMBL" id="CAJOBC010000455">
    <property type="protein sequence ID" value="CAF3588535.1"/>
    <property type="molecule type" value="Genomic_DNA"/>
</dbReference>
<evidence type="ECO:0000313" key="11">
    <source>
        <dbReference type="EMBL" id="CAF0803336.1"/>
    </source>
</evidence>
<keyword evidence="7" id="KW-0496">Mitochondrion</keyword>
<keyword evidence="4 10" id="KW-0812">Transmembrane</keyword>
<accession>A0A813SW31</accession>
<evidence type="ECO:0000313" key="12">
    <source>
        <dbReference type="EMBL" id="CAF3588535.1"/>
    </source>
</evidence>
<feature type="compositionally biased region" description="Low complexity" evidence="9">
    <location>
        <begin position="1"/>
        <end position="32"/>
    </location>
</feature>
<dbReference type="Proteomes" id="UP000663829">
    <property type="component" value="Unassembled WGS sequence"/>
</dbReference>
<evidence type="ECO:0008006" key="14">
    <source>
        <dbReference type="Google" id="ProtNLM"/>
    </source>
</evidence>
<dbReference type="InterPro" id="IPR037169">
    <property type="entry name" value="Cytochrome_c_oxidase_VIc_sf"/>
</dbReference>
<feature type="transmembrane region" description="Helical" evidence="10">
    <location>
        <begin position="46"/>
        <end position="67"/>
    </location>
</feature>
<comment type="similarity">
    <text evidence="3">Belongs to the cytochrome c oxidase subunit 6c family.</text>
</comment>
<evidence type="ECO:0000256" key="5">
    <source>
        <dbReference type="ARBA" id="ARBA00022792"/>
    </source>
</evidence>
<evidence type="ECO:0000256" key="8">
    <source>
        <dbReference type="ARBA" id="ARBA00023136"/>
    </source>
</evidence>
<dbReference type="EMBL" id="CAJNOQ010000455">
    <property type="protein sequence ID" value="CAF0803336.1"/>
    <property type="molecule type" value="Genomic_DNA"/>
</dbReference>
<dbReference type="Pfam" id="PF02937">
    <property type="entry name" value="COX6C"/>
    <property type="match status" value="1"/>
</dbReference>
<dbReference type="GO" id="GO:0005743">
    <property type="term" value="C:mitochondrial inner membrane"/>
    <property type="evidence" value="ECO:0007669"/>
    <property type="project" value="UniProtKB-SubCell"/>
</dbReference>
<gene>
    <name evidence="11" type="ORF">GPM918_LOCUS3636</name>
    <name evidence="12" type="ORF">SRO942_LOCUS3636</name>
</gene>
<dbReference type="OrthoDB" id="10051322at2759"/>
<keyword evidence="5" id="KW-0999">Mitochondrion inner membrane</keyword>
<evidence type="ECO:0000256" key="10">
    <source>
        <dbReference type="SAM" id="Phobius"/>
    </source>
</evidence>
<dbReference type="InterPro" id="IPR034884">
    <property type="entry name" value="Cytochrome_c_oxidase_VIc/VIIs"/>
</dbReference>
<keyword evidence="8 10" id="KW-0472">Membrane</keyword>
<dbReference type="InterPro" id="IPR051389">
    <property type="entry name" value="Cytochrome_c_oxidase_VIc"/>
</dbReference>
<proteinExistence type="inferred from homology"/>
<protein>
    <recommendedName>
        <fullName evidence="14">Mitochondrial cytochrome c oxidase subunit VIc/VIIs domain-containing protein</fullName>
    </recommendedName>
</protein>
<comment type="caution">
    <text evidence="11">The sequence shown here is derived from an EMBL/GenBank/DDBJ whole genome shotgun (WGS) entry which is preliminary data.</text>
</comment>
<evidence type="ECO:0000256" key="9">
    <source>
        <dbReference type="SAM" id="MobiDB-lite"/>
    </source>
</evidence>
<evidence type="ECO:0000256" key="7">
    <source>
        <dbReference type="ARBA" id="ARBA00023128"/>
    </source>
</evidence>
<evidence type="ECO:0000256" key="2">
    <source>
        <dbReference type="ARBA" id="ARBA00004673"/>
    </source>
</evidence>
<dbReference type="SUPFAM" id="SSF81415">
    <property type="entry name" value="Mitochondrial cytochrome c oxidase subunit VIc"/>
    <property type="match status" value="1"/>
</dbReference>
<name>A0A813SW31_9BILA</name>
<dbReference type="Gene3D" id="4.10.93.10">
    <property type="entry name" value="Mitochondrial cytochrome c oxidase subunit VIc/VIIs"/>
    <property type="match status" value="1"/>
</dbReference>
<evidence type="ECO:0000256" key="4">
    <source>
        <dbReference type="ARBA" id="ARBA00022692"/>
    </source>
</evidence>
<dbReference type="PANTHER" id="PTHR48416">
    <property type="entry name" value="CYTOCHROME C OXIDASE SUBUNIT 6C"/>
    <property type="match status" value="1"/>
</dbReference>
<reference evidence="11" key="1">
    <citation type="submission" date="2021-02" db="EMBL/GenBank/DDBJ databases">
        <authorList>
            <person name="Nowell W R."/>
        </authorList>
    </citation>
    <scope>NUCLEOTIDE SEQUENCE</scope>
</reference>
<keyword evidence="6 10" id="KW-1133">Transmembrane helix</keyword>
<evidence type="ECO:0000313" key="13">
    <source>
        <dbReference type="Proteomes" id="UP000663829"/>
    </source>
</evidence>
<evidence type="ECO:0000256" key="6">
    <source>
        <dbReference type="ARBA" id="ARBA00022989"/>
    </source>
</evidence>
<dbReference type="PANTHER" id="PTHR48416:SF1">
    <property type="entry name" value="CYTOCHROME C OXIDASE SUBUNIT 6C"/>
    <property type="match status" value="1"/>
</dbReference>
<comment type="pathway">
    <text evidence="2">Energy metabolism; oxidative phosphorylation.</text>
</comment>